<dbReference type="InterPro" id="IPR036404">
    <property type="entry name" value="Jacalin-like_lectin_dom_sf"/>
</dbReference>
<dbReference type="SMART" id="SM00915">
    <property type="entry name" value="Jacalin"/>
    <property type="match status" value="1"/>
</dbReference>
<dbReference type="PANTHER" id="PTHR33589:SF3">
    <property type="entry name" value="ZYMOGEN GRANULE MEMBRANE PROTEIN 16-LIKE"/>
    <property type="match status" value="1"/>
</dbReference>
<keyword evidence="2" id="KW-0430">Lectin</keyword>
<feature type="domain" description="Jacalin-type lectin" evidence="4">
    <location>
        <begin position="1"/>
        <end position="95"/>
    </location>
</feature>
<evidence type="ECO:0000256" key="3">
    <source>
        <dbReference type="SAM" id="MobiDB-lite"/>
    </source>
</evidence>
<dbReference type="PANTHER" id="PTHR33589">
    <property type="entry name" value="OS11G0524900 PROTEIN"/>
    <property type="match status" value="1"/>
</dbReference>
<reference evidence="5" key="1">
    <citation type="journal article" date="2020" name="bioRxiv">
        <title>Comparative genomics of Chlamydomonas.</title>
        <authorList>
            <person name="Craig R.J."/>
            <person name="Hasan A.R."/>
            <person name="Ness R.W."/>
            <person name="Keightley P.D."/>
        </authorList>
    </citation>
    <scope>NUCLEOTIDE SEQUENCE</scope>
    <source>
        <strain evidence="5">CCAP 11/70</strain>
    </source>
</reference>
<dbReference type="Pfam" id="PF05548">
    <property type="entry name" value="Peptidase_M11"/>
    <property type="match status" value="1"/>
</dbReference>
<dbReference type="Pfam" id="PF01419">
    <property type="entry name" value="Jacalin"/>
    <property type="match status" value="2"/>
</dbReference>
<keyword evidence="6" id="KW-1185">Reference proteome</keyword>
<dbReference type="SUPFAM" id="SSF55486">
    <property type="entry name" value="Metalloproteases ('zincins'), catalytic domain"/>
    <property type="match status" value="1"/>
</dbReference>
<evidence type="ECO:0000256" key="2">
    <source>
        <dbReference type="ARBA" id="ARBA00022734"/>
    </source>
</evidence>
<keyword evidence="1" id="KW-0732">Signal</keyword>
<dbReference type="AlphaFoldDB" id="A0A836C1P1"/>
<feature type="region of interest" description="Disordered" evidence="3">
    <location>
        <begin position="100"/>
        <end position="119"/>
    </location>
</feature>
<comment type="caution">
    <text evidence="5">The sequence shown here is derived from an EMBL/GenBank/DDBJ whole genome shotgun (WGS) entry which is preliminary data.</text>
</comment>
<proteinExistence type="predicted"/>
<dbReference type="InterPro" id="IPR001229">
    <property type="entry name" value="Jacalin-like_lectin_dom"/>
</dbReference>
<protein>
    <recommendedName>
        <fullName evidence="4">Jacalin-type lectin domain-containing protein</fullName>
    </recommendedName>
</protein>
<dbReference type="OrthoDB" id="544128at2759"/>
<dbReference type="SUPFAM" id="SSF51101">
    <property type="entry name" value="Mannose-binding lectins"/>
    <property type="match status" value="2"/>
</dbReference>
<feature type="compositionally biased region" description="Pro residues" evidence="3">
    <location>
        <begin position="100"/>
        <end position="117"/>
    </location>
</feature>
<sequence length="713" mass="75444">MTYNSTVAPRRGGTGGTARTWTLGVGEYITSVFVRAGQYVDGIKFVTSWGRQTILGVNGTNWAVATPCLGYQARLVYISGIANDYLEQITFRWAALPASPPPLPPTPPPRPPRPPGPAATVPAQLLMGPLGGSGDRFTPFVDAPPSAGAQLTGIRVYAGSWINAIQVAYNSVWGPRRGGSDGTMQELILASGEVVTRAVVGAGGYIDGIAFTSSNNRTLKAGGDGGSLNNALPCPVGAYKLVGVRGLAGDAEEPYLIQISLVWELLPSRAASALAAQAEARRAGWKCIYGLDSVIRISPNTSQPECLTFAGSNTCLTGDCRRMLGCAAVGSGPALQLPGQQLPGQVFGRVGCVGSANPTTSQDYQDTTQWCPRAHGLLAMKLPRPVNIRMITIILNVCDTGPSNPVSDIELSLYRDPYSLLAYWSTISGGQAVFNRNTSLIKNVKLPCGRFSRSVCEFWNWVSYVDANAAALGVPELPTYPWHRTFVVPKLANCSDIGFSLGNTVFVRGDMASSTISPTSYLNVYKHEVGHNLGLDHSSRNGEEYGDLSDPMGNCQRCLYNAPHMLQLGWATPYATLSGTQLPPGVPTDPITFAALTARRNTPVVINADWLPNSADAIYRNSVIVLSYRMRVGQDVGLPDEFDGAVSVHRAPAAMGMGGGATHVEAVVAKGGRAVVAGARLVVSVAPPTQATLSVAVVRVCRYAVSEAECVMA</sequence>
<dbReference type="Gene3D" id="2.100.10.30">
    <property type="entry name" value="Jacalin-like lectin domain"/>
    <property type="match status" value="2"/>
</dbReference>
<dbReference type="InterPro" id="IPR008752">
    <property type="entry name" value="Peptidase_M11"/>
</dbReference>
<feature type="domain" description="Jacalin-type lectin" evidence="4">
    <location>
        <begin position="124"/>
        <end position="265"/>
    </location>
</feature>
<dbReference type="InterPro" id="IPR052321">
    <property type="entry name" value="PolyBind_ProtTraffic"/>
</dbReference>
<gene>
    <name evidence="5" type="ORF">HYH03_004717</name>
</gene>
<evidence type="ECO:0000313" key="5">
    <source>
        <dbReference type="EMBL" id="KAG2497126.1"/>
    </source>
</evidence>
<dbReference type="EMBL" id="JAEHOE010000015">
    <property type="protein sequence ID" value="KAG2497126.1"/>
    <property type="molecule type" value="Genomic_DNA"/>
</dbReference>
<dbReference type="GO" id="GO:0030246">
    <property type="term" value="F:carbohydrate binding"/>
    <property type="evidence" value="ECO:0007669"/>
    <property type="project" value="UniProtKB-KW"/>
</dbReference>
<dbReference type="PROSITE" id="PS51752">
    <property type="entry name" value="JACALIN_LECTIN"/>
    <property type="match status" value="2"/>
</dbReference>
<evidence type="ECO:0000259" key="4">
    <source>
        <dbReference type="PROSITE" id="PS51752"/>
    </source>
</evidence>
<evidence type="ECO:0000313" key="6">
    <source>
        <dbReference type="Proteomes" id="UP000612055"/>
    </source>
</evidence>
<dbReference type="Proteomes" id="UP000612055">
    <property type="component" value="Unassembled WGS sequence"/>
</dbReference>
<name>A0A836C1P1_9CHLO</name>
<organism evidence="5 6">
    <name type="scientific">Edaphochlamys debaryana</name>
    <dbReference type="NCBI Taxonomy" id="47281"/>
    <lineage>
        <taxon>Eukaryota</taxon>
        <taxon>Viridiplantae</taxon>
        <taxon>Chlorophyta</taxon>
        <taxon>core chlorophytes</taxon>
        <taxon>Chlorophyceae</taxon>
        <taxon>CS clade</taxon>
        <taxon>Chlamydomonadales</taxon>
        <taxon>Chlamydomonadales incertae sedis</taxon>
        <taxon>Edaphochlamys</taxon>
    </lineage>
</organism>
<evidence type="ECO:0000256" key="1">
    <source>
        <dbReference type="ARBA" id="ARBA00022729"/>
    </source>
</evidence>
<accession>A0A836C1P1</accession>
<dbReference type="CDD" id="cd09302">
    <property type="entry name" value="Jacalin_like"/>
    <property type="match status" value="1"/>
</dbReference>